<evidence type="ECO:0000313" key="1">
    <source>
        <dbReference type="EMBL" id="TLM88688.1"/>
    </source>
</evidence>
<dbReference type="AlphaFoldDB" id="A0A5R8WIJ0"/>
<comment type="caution">
    <text evidence="1">The sequence shown here is derived from an EMBL/GenBank/DDBJ whole genome shotgun (WGS) entry which is preliminary data.</text>
</comment>
<proteinExistence type="predicted"/>
<gene>
    <name evidence="1" type="ORF">FDY95_22905</name>
</gene>
<dbReference type="OrthoDB" id="582748at2"/>
<dbReference type="Proteomes" id="UP000305517">
    <property type="component" value="Unassembled WGS sequence"/>
</dbReference>
<organism evidence="1 2">
    <name type="scientific">Hymenobacter jeollabukensis</name>
    <dbReference type="NCBI Taxonomy" id="2025313"/>
    <lineage>
        <taxon>Bacteria</taxon>
        <taxon>Pseudomonadati</taxon>
        <taxon>Bacteroidota</taxon>
        <taxon>Cytophagia</taxon>
        <taxon>Cytophagales</taxon>
        <taxon>Hymenobacteraceae</taxon>
        <taxon>Hymenobacter</taxon>
    </lineage>
</organism>
<dbReference type="RefSeq" id="WP_138081482.1">
    <property type="nucleotide sequence ID" value="NZ_VAJM01000016.1"/>
</dbReference>
<sequence>MSAPKSPSRTSLPQLNERQQLYLVAAYRLDQELEQEHKHDYVRGRAPVPAAEWRLIPYGRWKHRLGAPATELRQRIEQHEAPGTRLVDPGAGSTWKALAERGLVEIEERVVVDDPHPRIGYSLPYIRLTRKGRRLVRQLTGEQRPPAPRRAKPQQPEGLLPQQVWRALVLAYQQDAEGVALDTVDRFHACYARIPANSFEWLEQLGLVDAGPRTAGPAGQWPVSYHVTESGRDYYQRYYRVNTTAYRNVPAELPRPVLSAEHRTFWQRVQVLSLQRDGAGLDQARAEACRRELLQLQLAEPGGALYAAPFWYPMLAGRAVTTRHNRSAEDFGCATEAEALTQLQQLKQRWQQQLAALP</sequence>
<keyword evidence="2" id="KW-1185">Reference proteome</keyword>
<name>A0A5R8WIJ0_9BACT</name>
<protein>
    <submittedName>
        <fullName evidence="1">Uncharacterized protein</fullName>
    </submittedName>
</protein>
<evidence type="ECO:0000313" key="2">
    <source>
        <dbReference type="Proteomes" id="UP000305517"/>
    </source>
</evidence>
<accession>A0A5R8WIJ0</accession>
<reference evidence="1 2" key="1">
    <citation type="submission" date="2019-05" db="EMBL/GenBank/DDBJ databases">
        <title>Hymenobacter edaphi sp. nov., isolated from abandoned arsenic-contaminated farmland soil.</title>
        <authorList>
            <person name="Nie L."/>
        </authorList>
    </citation>
    <scope>NUCLEOTIDE SEQUENCE [LARGE SCALE GENOMIC DNA]</scope>
    <source>
        <strain evidence="1 2">1-3-3-8</strain>
    </source>
</reference>
<dbReference type="EMBL" id="VAJM01000016">
    <property type="protein sequence ID" value="TLM88688.1"/>
    <property type="molecule type" value="Genomic_DNA"/>
</dbReference>